<feature type="region of interest" description="Disordered" evidence="2">
    <location>
        <begin position="216"/>
        <end position="236"/>
    </location>
</feature>
<keyword evidence="1" id="KW-0175">Coiled coil</keyword>
<dbReference type="Pfam" id="PF22667">
    <property type="entry name" value="Lon_lid"/>
    <property type="match status" value="1"/>
</dbReference>
<protein>
    <recommendedName>
        <fullName evidence="3">AAA+ ATPase domain-containing protein</fullName>
    </recommendedName>
</protein>
<evidence type="ECO:0000313" key="4">
    <source>
        <dbReference type="EMBL" id="QHS97260.1"/>
    </source>
</evidence>
<feature type="compositionally biased region" description="Basic residues" evidence="2">
    <location>
        <begin position="1"/>
        <end position="22"/>
    </location>
</feature>
<dbReference type="InterPro" id="IPR003959">
    <property type="entry name" value="ATPase_AAA_core"/>
</dbReference>
<proteinExistence type="predicted"/>
<name>A0A6C0BYS2_9ZZZZ</name>
<organism evidence="4">
    <name type="scientific">viral metagenome</name>
    <dbReference type="NCBI Taxonomy" id="1070528"/>
    <lineage>
        <taxon>unclassified sequences</taxon>
        <taxon>metagenomes</taxon>
        <taxon>organismal metagenomes</taxon>
    </lineage>
</organism>
<dbReference type="GO" id="GO:0005524">
    <property type="term" value="F:ATP binding"/>
    <property type="evidence" value="ECO:0007669"/>
    <property type="project" value="InterPro"/>
</dbReference>
<dbReference type="SMART" id="SM00382">
    <property type="entry name" value="AAA"/>
    <property type="match status" value="1"/>
</dbReference>
<dbReference type="InterPro" id="IPR003593">
    <property type="entry name" value="AAA+_ATPase"/>
</dbReference>
<feature type="domain" description="AAA+ ATPase" evidence="3">
    <location>
        <begin position="506"/>
        <end position="653"/>
    </location>
</feature>
<feature type="compositionally biased region" description="Acidic residues" evidence="2">
    <location>
        <begin position="97"/>
        <end position="119"/>
    </location>
</feature>
<evidence type="ECO:0000259" key="3">
    <source>
        <dbReference type="SMART" id="SM00382"/>
    </source>
</evidence>
<feature type="region of interest" description="Disordered" evidence="2">
    <location>
        <begin position="1"/>
        <end position="37"/>
    </location>
</feature>
<dbReference type="PANTHER" id="PTHR43718">
    <property type="entry name" value="LON PROTEASE"/>
    <property type="match status" value="1"/>
</dbReference>
<feature type="coiled-coil region" evidence="1">
    <location>
        <begin position="324"/>
        <end position="354"/>
    </location>
</feature>
<dbReference type="GO" id="GO:0004176">
    <property type="term" value="F:ATP-dependent peptidase activity"/>
    <property type="evidence" value="ECO:0007669"/>
    <property type="project" value="InterPro"/>
</dbReference>
<dbReference type="InterPro" id="IPR027065">
    <property type="entry name" value="Lon_Prtase"/>
</dbReference>
<feature type="compositionally biased region" description="Acidic residues" evidence="2">
    <location>
        <begin position="139"/>
        <end position="165"/>
    </location>
</feature>
<dbReference type="GO" id="GO:0004252">
    <property type="term" value="F:serine-type endopeptidase activity"/>
    <property type="evidence" value="ECO:0007669"/>
    <property type="project" value="InterPro"/>
</dbReference>
<dbReference type="GO" id="GO:0016887">
    <property type="term" value="F:ATP hydrolysis activity"/>
    <property type="evidence" value="ECO:0007669"/>
    <property type="project" value="InterPro"/>
</dbReference>
<dbReference type="Gene3D" id="3.40.50.300">
    <property type="entry name" value="P-loop containing nucleotide triphosphate hydrolases"/>
    <property type="match status" value="1"/>
</dbReference>
<dbReference type="InterPro" id="IPR027417">
    <property type="entry name" value="P-loop_NTPase"/>
</dbReference>
<dbReference type="PANTHER" id="PTHR43718:SF2">
    <property type="entry name" value="LON PROTEASE HOMOLOG, MITOCHONDRIAL"/>
    <property type="match status" value="1"/>
</dbReference>
<evidence type="ECO:0000256" key="2">
    <source>
        <dbReference type="SAM" id="MobiDB-lite"/>
    </source>
</evidence>
<dbReference type="SUPFAM" id="SSF52540">
    <property type="entry name" value="P-loop containing nucleoside triphosphate hydrolases"/>
    <property type="match status" value="1"/>
</dbReference>
<dbReference type="AlphaFoldDB" id="A0A6C0BYS2"/>
<reference evidence="4" key="1">
    <citation type="journal article" date="2020" name="Nature">
        <title>Giant virus diversity and host interactions through global metagenomics.</title>
        <authorList>
            <person name="Schulz F."/>
            <person name="Roux S."/>
            <person name="Paez-Espino D."/>
            <person name="Jungbluth S."/>
            <person name="Walsh D.A."/>
            <person name="Denef V.J."/>
            <person name="McMahon K.D."/>
            <person name="Konstantinidis K.T."/>
            <person name="Eloe-Fadrosh E.A."/>
            <person name="Kyrpides N.C."/>
            <person name="Woyke T."/>
        </authorList>
    </citation>
    <scope>NUCLEOTIDE SEQUENCE</scope>
    <source>
        <strain evidence="4">GVMAG-M-3300020169-51</strain>
    </source>
</reference>
<feature type="region of interest" description="Disordered" evidence="2">
    <location>
        <begin position="78"/>
        <end position="165"/>
    </location>
</feature>
<dbReference type="EMBL" id="MN739292">
    <property type="protein sequence ID" value="QHS97260.1"/>
    <property type="molecule type" value="Genomic_DNA"/>
</dbReference>
<dbReference type="Gene3D" id="1.10.8.60">
    <property type="match status" value="1"/>
</dbReference>
<dbReference type="Pfam" id="PF00004">
    <property type="entry name" value="AAA"/>
    <property type="match status" value="1"/>
</dbReference>
<dbReference type="InterPro" id="IPR054594">
    <property type="entry name" value="Lon_lid"/>
</dbReference>
<feature type="compositionally biased region" description="Basic residues" evidence="2">
    <location>
        <begin position="78"/>
        <end position="92"/>
    </location>
</feature>
<evidence type="ECO:0000256" key="1">
    <source>
        <dbReference type="SAM" id="Coils"/>
    </source>
</evidence>
<dbReference type="GO" id="GO:0006515">
    <property type="term" value="P:protein quality control for misfolded or incompletely synthesized proteins"/>
    <property type="evidence" value="ECO:0007669"/>
    <property type="project" value="TreeGrafter"/>
</dbReference>
<feature type="compositionally biased region" description="Basic residues" evidence="2">
    <location>
        <begin position="124"/>
        <end position="135"/>
    </location>
</feature>
<sequence>MPKDKDKKKKYNLRKNTKKKYKKNQESDSDNSDSDWTPGCDDDFDLLEYQKFIQKIFPSKSGKERVKQLNKIDKLVKKTNKKKSCKKSRKKSKSDSSIEEDESSEEDEYEYDYDEEQVEDIVIKTKKKKKKKKNKSSTEEEEIDDDEEDENEEEEEVDWDGDYDEEEIEELKAALGENTKFNIIFTIGNPNGGFGEEEDDTFMDYDEYQAKMLEDSPKNEVIKKKKETKEEETKPDDRLFEKTQRVWLKTPKMNRKKTGTIKKCWKKSNHYDVKCDDEEFGLVKKVKARYIQKIDSEEADMMNSMEEIKELFKLKRSKGSDAVMKKLEQYTEAMEKKNKVKKEKEEEKERHNNVFKLRKLLQRKNQVNDFKFFRSMTIEKQRKIIDEVKKINEHTEVDKPHRITLLESNIPTAYKASALKKINLLSYMNPDTGEYFKIKQWVDNFMRVPFGRVQNLPIKFDDGIEKCNEFMENAKKTLDECVYGLDDAKMQILQFIGQWISNPDAVGSAIAIKGPPGTGKTTLIKEGISKILQRPFAFLALGGATDSSFLEGHSYTYEGSQWGKIVDILIQSKCMNPLIFFDELDKISNTPKGEEITGILTHLTDTTQNSQFHDKYFSSVDFDLSKVLFIFSYNDESRVNPILKDRMYRIHTDGYKNPQKLVIAKQYLIPKIEKSVNFEKDQIIINDEILNHIIDNFTEGEKGVRNLKRCLEIIFTKLNLYRLMKSDTKLFDNKEVLKVEFPYTVKQDDLKKLIKKGEESSVPFGMYV</sequence>
<accession>A0A6C0BYS2</accession>